<sequence length="242" mass="28238">IQPRIFDSGHFPTITQYYMQDRSAVHVEHIQGNIQLPFILSHYNDIAKAGFRARKKEQDMNVTLAIWYWGVDKTHSFARRHQIVRFNVICALILKGFSDPTAFCARETGSFRESFLYAFFEHARRDEDDHSCRLKLLDEWRSGPYDLIQFTEGQRQGMQQAIKTLTQGMPALEEEVVPETFFKMMYSQPEDRFRLHGREWALQFLLRDEKDYDEFDTLARQADAEESLSSGDFLAGFAGVGM</sequence>
<organism evidence="1 2">
    <name type="scientific">Setomelanomma holmii</name>
    <dbReference type="NCBI Taxonomy" id="210430"/>
    <lineage>
        <taxon>Eukaryota</taxon>
        <taxon>Fungi</taxon>
        <taxon>Dikarya</taxon>
        <taxon>Ascomycota</taxon>
        <taxon>Pezizomycotina</taxon>
        <taxon>Dothideomycetes</taxon>
        <taxon>Pleosporomycetidae</taxon>
        <taxon>Pleosporales</taxon>
        <taxon>Pleosporineae</taxon>
        <taxon>Phaeosphaeriaceae</taxon>
        <taxon>Setomelanomma</taxon>
    </lineage>
</organism>
<evidence type="ECO:0000313" key="2">
    <source>
        <dbReference type="Proteomes" id="UP000799777"/>
    </source>
</evidence>
<feature type="non-terminal residue" evidence="1">
    <location>
        <position position="1"/>
    </location>
</feature>
<dbReference type="EMBL" id="ML978228">
    <property type="protein sequence ID" value="KAF2027302.1"/>
    <property type="molecule type" value="Genomic_DNA"/>
</dbReference>
<name>A0A9P4LK56_9PLEO</name>
<accession>A0A9P4LK56</accession>
<reference evidence="1" key="1">
    <citation type="journal article" date="2020" name="Stud. Mycol.">
        <title>101 Dothideomycetes genomes: a test case for predicting lifestyles and emergence of pathogens.</title>
        <authorList>
            <person name="Haridas S."/>
            <person name="Albert R."/>
            <person name="Binder M."/>
            <person name="Bloem J."/>
            <person name="Labutti K."/>
            <person name="Salamov A."/>
            <person name="Andreopoulos B."/>
            <person name="Baker S."/>
            <person name="Barry K."/>
            <person name="Bills G."/>
            <person name="Bluhm B."/>
            <person name="Cannon C."/>
            <person name="Castanera R."/>
            <person name="Culley D."/>
            <person name="Daum C."/>
            <person name="Ezra D."/>
            <person name="Gonzalez J."/>
            <person name="Henrissat B."/>
            <person name="Kuo A."/>
            <person name="Liang C."/>
            <person name="Lipzen A."/>
            <person name="Lutzoni F."/>
            <person name="Magnuson J."/>
            <person name="Mondo S."/>
            <person name="Nolan M."/>
            <person name="Ohm R."/>
            <person name="Pangilinan J."/>
            <person name="Park H.-J."/>
            <person name="Ramirez L."/>
            <person name="Alfaro M."/>
            <person name="Sun H."/>
            <person name="Tritt A."/>
            <person name="Yoshinaga Y."/>
            <person name="Zwiers L.-H."/>
            <person name="Turgeon B."/>
            <person name="Goodwin S."/>
            <person name="Spatafora J."/>
            <person name="Crous P."/>
            <person name="Grigoriev I."/>
        </authorList>
    </citation>
    <scope>NUCLEOTIDE SEQUENCE</scope>
    <source>
        <strain evidence="1">CBS 110217</strain>
    </source>
</reference>
<dbReference type="AlphaFoldDB" id="A0A9P4LK56"/>
<dbReference type="Proteomes" id="UP000799777">
    <property type="component" value="Unassembled WGS sequence"/>
</dbReference>
<feature type="non-terminal residue" evidence="1">
    <location>
        <position position="242"/>
    </location>
</feature>
<dbReference type="OrthoDB" id="3801165at2759"/>
<proteinExistence type="predicted"/>
<protein>
    <submittedName>
        <fullName evidence="1">Uncharacterized protein</fullName>
    </submittedName>
</protein>
<comment type="caution">
    <text evidence="1">The sequence shown here is derived from an EMBL/GenBank/DDBJ whole genome shotgun (WGS) entry which is preliminary data.</text>
</comment>
<keyword evidence="2" id="KW-1185">Reference proteome</keyword>
<evidence type="ECO:0000313" key="1">
    <source>
        <dbReference type="EMBL" id="KAF2027302.1"/>
    </source>
</evidence>
<gene>
    <name evidence="1" type="ORF">EK21DRAFT_24818</name>
</gene>